<dbReference type="InterPro" id="IPR003730">
    <property type="entry name" value="Cu_polyphenol_OxRdtase"/>
</dbReference>
<gene>
    <name evidence="14" type="ORF">CKG00_08570</name>
</gene>
<evidence type="ECO:0000256" key="2">
    <source>
        <dbReference type="ARBA" id="ARBA00001947"/>
    </source>
</evidence>
<dbReference type="GO" id="GO:0017061">
    <property type="term" value="F:S-methyl-5-thioadenosine phosphorylase activity"/>
    <property type="evidence" value="ECO:0007669"/>
    <property type="project" value="UniProtKB-EC"/>
</dbReference>
<keyword evidence="5" id="KW-0479">Metal-binding</keyword>
<keyword evidence="8" id="KW-0560">Oxidoreductase</keyword>
<dbReference type="Gene3D" id="3.60.140.10">
    <property type="entry name" value="CNF1/YfiH-like putative cysteine hydrolases"/>
    <property type="match status" value="1"/>
</dbReference>
<dbReference type="Proteomes" id="UP000286908">
    <property type="component" value="Unassembled WGS sequence"/>
</dbReference>
<evidence type="ECO:0000256" key="7">
    <source>
        <dbReference type="ARBA" id="ARBA00022833"/>
    </source>
</evidence>
<organism evidence="14 15">
    <name type="scientific">Morganella morganii</name>
    <name type="common">Proteus morganii</name>
    <dbReference type="NCBI Taxonomy" id="582"/>
    <lineage>
        <taxon>Bacteria</taxon>
        <taxon>Pseudomonadati</taxon>
        <taxon>Pseudomonadota</taxon>
        <taxon>Gammaproteobacteria</taxon>
        <taxon>Enterobacterales</taxon>
        <taxon>Morganellaceae</taxon>
        <taxon>Morganella</taxon>
    </lineage>
</organism>
<comment type="catalytic activity">
    <reaction evidence="1">
        <text>inosine + phosphate = alpha-D-ribose 1-phosphate + hypoxanthine</text>
        <dbReference type="Rhea" id="RHEA:27646"/>
        <dbReference type="ChEBI" id="CHEBI:17368"/>
        <dbReference type="ChEBI" id="CHEBI:17596"/>
        <dbReference type="ChEBI" id="CHEBI:43474"/>
        <dbReference type="ChEBI" id="CHEBI:57720"/>
        <dbReference type="EC" id="2.4.2.1"/>
    </reaction>
    <physiologicalReaction direction="left-to-right" evidence="1">
        <dbReference type="Rhea" id="RHEA:27647"/>
    </physiologicalReaction>
</comment>
<dbReference type="CDD" id="cd16833">
    <property type="entry name" value="YfiH"/>
    <property type="match status" value="1"/>
</dbReference>
<comment type="catalytic activity">
    <reaction evidence="11">
        <text>adenosine + phosphate = alpha-D-ribose 1-phosphate + adenine</text>
        <dbReference type="Rhea" id="RHEA:27642"/>
        <dbReference type="ChEBI" id="CHEBI:16335"/>
        <dbReference type="ChEBI" id="CHEBI:16708"/>
        <dbReference type="ChEBI" id="CHEBI:43474"/>
        <dbReference type="ChEBI" id="CHEBI:57720"/>
        <dbReference type="EC" id="2.4.2.1"/>
    </reaction>
    <physiologicalReaction direction="left-to-right" evidence="11">
        <dbReference type="Rhea" id="RHEA:27643"/>
    </physiologicalReaction>
</comment>
<dbReference type="InterPro" id="IPR011324">
    <property type="entry name" value="Cytotoxic_necrot_fac-like_cat"/>
</dbReference>
<proteinExistence type="inferred from homology"/>
<comment type="caution">
    <text evidence="14">The sequence shown here is derived from an EMBL/GenBank/DDBJ whole genome shotgun (WGS) entry which is preliminary data.</text>
</comment>
<keyword evidence="7" id="KW-0862">Zinc</keyword>
<sequence>MTALITPEWPLPAGVSACSSLRTGGVSQPPFDSLNLGLHTGDSPEDVARNRAILAEAAGFPDTPLWLNQVHGTDVAILDDNTPRGPQADAVYTRTPGKVCAIMTADCLPVLFCSRDGQEVAGAHAGWRSLCGGVLENTVSCFTAAPSDIIACLGPAIGPQKFEVGAEVREAFMAHAAEAATAFIPHADKYLADIYQLARQRLAAAGVTAVSGGTECTVTDTARFFSYRRDARTGRMASFIWINPQQKS</sequence>
<comment type="catalytic activity">
    <reaction evidence="10">
        <text>adenosine + H2O + H(+) = inosine + NH4(+)</text>
        <dbReference type="Rhea" id="RHEA:24408"/>
        <dbReference type="ChEBI" id="CHEBI:15377"/>
        <dbReference type="ChEBI" id="CHEBI:15378"/>
        <dbReference type="ChEBI" id="CHEBI:16335"/>
        <dbReference type="ChEBI" id="CHEBI:17596"/>
        <dbReference type="ChEBI" id="CHEBI:28938"/>
        <dbReference type="EC" id="3.5.4.4"/>
    </reaction>
    <physiologicalReaction direction="left-to-right" evidence="10">
        <dbReference type="Rhea" id="RHEA:24409"/>
    </physiologicalReaction>
</comment>
<dbReference type="GO" id="GO:0016787">
    <property type="term" value="F:hydrolase activity"/>
    <property type="evidence" value="ECO:0007669"/>
    <property type="project" value="UniProtKB-KW"/>
</dbReference>
<dbReference type="OrthoDB" id="4279at2"/>
<name>A0A433ZWJ3_MORMO</name>
<protein>
    <recommendedName>
        <fullName evidence="13">Purine nucleoside phosphorylase</fullName>
    </recommendedName>
</protein>
<dbReference type="PANTHER" id="PTHR30616">
    <property type="entry name" value="UNCHARACTERIZED PROTEIN YFIH"/>
    <property type="match status" value="1"/>
</dbReference>
<comment type="similarity">
    <text evidence="3 13">Belongs to the purine nucleoside phosphorylase YfiH/LACC1 family.</text>
</comment>
<dbReference type="GO" id="GO:0005507">
    <property type="term" value="F:copper ion binding"/>
    <property type="evidence" value="ECO:0007669"/>
    <property type="project" value="TreeGrafter"/>
</dbReference>
<evidence type="ECO:0000256" key="1">
    <source>
        <dbReference type="ARBA" id="ARBA00000553"/>
    </source>
</evidence>
<evidence type="ECO:0000313" key="14">
    <source>
        <dbReference type="EMBL" id="RUT66442.1"/>
    </source>
</evidence>
<comment type="catalytic activity">
    <reaction evidence="12">
        <text>S-methyl-5'-thioadenosine + phosphate = 5-(methylsulfanyl)-alpha-D-ribose 1-phosphate + adenine</text>
        <dbReference type="Rhea" id="RHEA:11852"/>
        <dbReference type="ChEBI" id="CHEBI:16708"/>
        <dbReference type="ChEBI" id="CHEBI:17509"/>
        <dbReference type="ChEBI" id="CHEBI:43474"/>
        <dbReference type="ChEBI" id="CHEBI:58533"/>
        <dbReference type="EC" id="2.4.2.28"/>
    </reaction>
    <physiologicalReaction direction="left-to-right" evidence="12">
        <dbReference type="Rhea" id="RHEA:11853"/>
    </physiologicalReaction>
</comment>
<dbReference type="AlphaFoldDB" id="A0A433ZWJ3"/>
<dbReference type="InterPro" id="IPR038371">
    <property type="entry name" value="Cu_polyphenol_OxRdtase_sf"/>
</dbReference>
<evidence type="ECO:0000256" key="4">
    <source>
        <dbReference type="ARBA" id="ARBA00022679"/>
    </source>
</evidence>
<dbReference type="NCBIfam" id="NF007998">
    <property type="entry name" value="PRK10723.1"/>
    <property type="match status" value="1"/>
</dbReference>
<keyword evidence="6" id="KW-0378">Hydrolase</keyword>
<evidence type="ECO:0000256" key="5">
    <source>
        <dbReference type="ARBA" id="ARBA00022723"/>
    </source>
</evidence>
<dbReference type="FunFam" id="3.60.140.10:FF:000001">
    <property type="entry name" value="Polyphenol oxidase"/>
    <property type="match status" value="1"/>
</dbReference>
<dbReference type="Pfam" id="PF02578">
    <property type="entry name" value="Cu-oxidase_4"/>
    <property type="match status" value="1"/>
</dbReference>
<accession>A0A433ZWJ3</accession>
<dbReference type="NCBIfam" id="TIGR00726">
    <property type="entry name" value="peptidoglycan editing factor PgeF"/>
    <property type="match status" value="1"/>
</dbReference>
<evidence type="ECO:0000256" key="3">
    <source>
        <dbReference type="ARBA" id="ARBA00007353"/>
    </source>
</evidence>
<evidence type="ECO:0000256" key="13">
    <source>
        <dbReference type="RuleBase" id="RU361274"/>
    </source>
</evidence>
<dbReference type="SUPFAM" id="SSF64438">
    <property type="entry name" value="CNF1/YfiH-like putative cysteine hydrolases"/>
    <property type="match status" value="1"/>
</dbReference>
<evidence type="ECO:0000256" key="10">
    <source>
        <dbReference type="ARBA" id="ARBA00047989"/>
    </source>
</evidence>
<keyword evidence="4" id="KW-0808">Transferase</keyword>
<dbReference type="EMBL" id="NRQY01000001">
    <property type="protein sequence ID" value="RUT66442.1"/>
    <property type="molecule type" value="Genomic_DNA"/>
</dbReference>
<evidence type="ECO:0000256" key="11">
    <source>
        <dbReference type="ARBA" id="ARBA00048968"/>
    </source>
</evidence>
<reference evidence="14 15" key="1">
    <citation type="submission" date="2017-08" db="EMBL/GenBank/DDBJ databases">
        <title>Draft genome sequence of pheromone producing symbiont Morganella morganii, of the female New Zealand grass grub Costelytra giveni.</title>
        <authorList>
            <person name="Laugraud A."/>
            <person name="Young S.D."/>
            <person name="Hurst M.H."/>
        </authorList>
    </citation>
    <scope>NUCLEOTIDE SEQUENCE [LARGE SCALE GENOMIC DNA]</scope>
    <source>
        <strain evidence="14 15">MMsCG</strain>
    </source>
</reference>
<evidence type="ECO:0000256" key="9">
    <source>
        <dbReference type="ARBA" id="ARBA00023008"/>
    </source>
</evidence>
<evidence type="ECO:0000313" key="15">
    <source>
        <dbReference type="Proteomes" id="UP000286908"/>
    </source>
</evidence>
<evidence type="ECO:0000256" key="8">
    <source>
        <dbReference type="ARBA" id="ARBA00023002"/>
    </source>
</evidence>
<keyword evidence="9" id="KW-0186">Copper</keyword>
<evidence type="ECO:0000256" key="12">
    <source>
        <dbReference type="ARBA" id="ARBA00049893"/>
    </source>
</evidence>
<evidence type="ECO:0000256" key="6">
    <source>
        <dbReference type="ARBA" id="ARBA00022801"/>
    </source>
</evidence>
<dbReference type="PANTHER" id="PTHR30616:SF2">
    <property type="entry name" value="PURINE NUCLEOSIDE PHOSPHORYLASE LACC1"/>
    <property type="match status" value="1"/>
</dbReference>
<comment type="cofactor">
    <cofactor evidence="2">
        <name>Zn(2+)</name>
        <dbReference type="ChEBI" id="CHEBI:29105"/>
    </cofactor>
</comment>
<dbReference type="GO" id="GO:0016491">
    <property type="term" value="F:oxidoreductase activity"/>
    <property type="evidence" value="ECO:0007669"/>
    <property type="project" value="UniProtKB-KW"/>
</dbReference>